<sequence length="167" mass="18801">LSLQTKRTTQAILVRKLSGYPSGHPILQALTEYNRLVKAQYLLDYIDDASLRQYVQRALNRGEAWHFLRRAIASVNGDQFRGKNESEIAIWNECARLLANAIIYFNSAILSHLLGHFEARGDEEKAGITRAVSPVAWQNINLSGTYNFTNTGKLPDISEITKPIVDD</sequence>
<name>A0A7Y0N168_VIBAL</name>
<organism evidence="2 3">
    <name type="scientific">Vibrio alginolyticus</name>
    <dbReference type="NCBI Taxonomy" id="663"/>
    <lineage>
        <taxon>Bacteria</taxon>
        <taxon>Pseudomonadati</taxon>
        <taxon>Pseudomonadota</taxon>
        <taxon>Gammaproteobacteria</taxon>
        <taxon>Vibrionales</taxon>
        <taxon>Vibrionaceae</taxon>
        <taxon>Vibrio</taxon>
    </lineage>
</organism>
<dbReference type="GO" id="GO:0004803">
    <property type="term" value="F:transposase activity"/>
    <property type="evidence" value="ECO:0007669"/>
    <property type="project" value="InterPro"/>
</dbReference>
<dbReference type="Pfam" id="PF01526">
    <property type="entry name" value="DDE_Tnp_Tn3"/>
    <property type="match status" value="1"/>
</dbReference>
<dbReference type="InterPro" id="IPR002513">
    <property type="entry name" value="Tn3_Tnp_DDE_dom"/>
</dbReference>
<gene>
    <name evidence="2" type="ORF">HKB35_25845</name>
</gene>
<proteinExistence type="predicted"/>
<dbReference type="GO" id="GO:0006313">
    <property type="term" value="P:DNA transposition"/>
    <property type="evidence" value="ECO:0007669"/>
    <property type="project" value="InterPro"/>
</dbReference>
<feature type="non-terminal residue" evidence="2">
    <location>
        <position position="1"/>
    </location>
</feature>
<dbReference type="AlphaFoldDB" id="A0A7Y0N168"/>
<dbReference type="EMBL" id="JABCMA010000354">
    <property type="protein sequence ID" value="NMR77010.1"/>
    <property type="molecule type" value="Genomic_DNA"/>
</dbReference>
<reference evidence="2 3" key="1">
    <citation type="submission" date="2020-04" db="EMBL/GenBank/DDBJ databases">
        <title>Whole-genome sequencing of Vibrio spp. from China reveals different genetic environments of blaCTX-M-14 among diverse lineages.</title>
        <authorList>
            <person name="Zheng Z."/>
            <person name="Ye L."/>
            <person name="Chen S."/>
        </authorList>
    </citation>
    <scope>NUCLEOTIDE SEQUENCE [LARGE SCALE GENOMIC DNA]</scope>
    <source>
        <strain evidence="2 3">Vb1636</strain>
    </source>
</reference>
<protein>
    <submittedName>
        <fullName evidence="2">Tn3 family transposase</fullName>
    </submittedName>
</protein>
<evidence type="ECO:0000313" key="3">
    <source>
        <dbReference type="Proteomes" id="UP000565155"/>
    </source>
</evidence>
<comment type="caution">
    <text evidence="2">The sequence shown here is derived from an EMBL/GenBank/DDBJ whole genome shotgun (WGS) entry which is preliminary data.</text>
</comment>
<evidence type="ECO:0000259" key="1">
    <source>
        <dbReference type="Pfam" id="PF01526"/>
    </source>
</evidence>
<dbReference type="RefSeq" id="WP_169629526.1">
    <property type="nucleotide sequence ID" value="NZ_JABCMA010000354.1"/>
</dbReference>
<feature type="domain" description="Tn3 transposase DDE" evidence="1">
    <location>
        <begin position="1"/>
        <end position="146"/>
    </location>
</feature>
<evidence type="ECO:0000313" key="2">
    <source>
        <dbReference type="EMBL" id="NMR77010.1"/>
    </source>
</evidence>
<accession>A0A7Y0N168</accession>
<dbReference type="Proteomes" id="UP000565155">
    <property type="component" value="Unassembled WGS sequence"/>
</dbReference>